<dbReference type="EMBL" id="SJSL01000005">
    <property type="protein sequence ID" value="TCC99919.1"/>
    <property type="molecule type" value="Genomic_DNA"/>
</dbReference>
<feature type="chain" id="PRO_5020755694" description="DUF4468 domain-containing protein" evidence="1">
    <location>
        <begin position="27"/>
        <end position="204"/>
    </location>
</feature>
<dbReference type="RefSeq" id="WP_131597254.1">
    <property type="nucleotide sequence ID" value="NZ_SJSL01000005.1"/>
</dbReference>
<keyword evidence="1" id="KW-0732">Signal</keyword>
<feature type="signal peptide" evidence="1">
    <location>
        <begin position="1"/>
        <end position="26"/>
    </location>
</feature>
<evidence type="ECO:0000313" key="2">
    <source>
        <dbReference type="EMBL" id="TCC99919.1"/>
    </source>
</evidence>
<evidence type="ECO:0000313" key="3">
    <source>
        <dbReference type="Proteomes" id="UP000293347"/>
    </source>
</evidence>
<dbReference type="AlphaFoldDB" id="A0A4R0NH55"/>
<organism evidence="2 3">
    <name type="scientific">Pedobacter psychroterrae</name>
    <dbReference type="NCBI Taxonomy" id="2530453"/>
    <lineage>
        <taxon>Bacteria</taxon>
        <taxon>Pseudomonadati</taxon>
        <taxon>Bacteroidota</taxon>
        <taxon>Sphingobacteriia</taxon>
        <taxon>Sphingobacteriales</taxon>
        <taxon>Sphingobacteriaceae</taxon>
        <taxon>Pedobacter</taxon>
    </lineage>
</organism>
<evidence type="ECO:0000256" key="1">
    <source>
        <dbReference type="SAM" id="SignalP"/>
    </source>
</evidence>
<gene>
    <name evidence="2" type="ORF">EZ437_16910</name>
</gene>
<dbReference type="Proteomes" id="UP000293347">
    <property type="component" value="Unassembled WGS sequence"/>
</dbReference>
<proteinExistence type="predicted"/>
<evidence type="ECO:0008006" key="4">
    <source>
        <dbReference type="Google" id="ProtNLM"/>
    </source>
</evidence>
<protein>
    <recommendedName>
        <fullName evidence="4">DUF4468 domain-containing protein</fullName>
    </recommendedName>
</protein>
<name>A0A4R0NH55_9SPHI</name>
<accession>A0A4R0NH55</accession>
<dbReference type="OrthoDB" id="982449at2"/>
<keyword evidence="3" id="KW-1185">Reference proteome</keyword>
<reference evidence="2 3" key="1">
    <citation type="submission" date="2019-02" db="EMBL/GenBank/DDBJ databases">
        <title>Pedobacter sp. RP-1-14 sp. nov., isolated from Arctic soil.</title>
        <authorList>
            <person name="Dahal R.H."/>
        </authorList>
    </citation>
    <scope>NUCLEOTIDE SEQUENCE [LARGE SCALE GENOMIC DNA]</scope>
    <source>
        <strain evidence="2 3">RP-1-14</strain>
    </source>
</reference>
<sequence length="204" mass="23794">MKKINMNINRTLTLLFFVLTSLTSLAQEYKTNIKQRFTEFNQYMVKGEFNKSMDYIPEAIFTIVPRAEMVKMFEQLLKNKDMEVKFIGFDIKEIADVRKIDTCYYAKIKYISAMTLKMKISDTETADEKSTRLSMTKEAFANTFGSDNVKLDELTETFTINPIKNSWAISKDGKTAWKFVNIEPKQRLIMEKVLPKVLIEESIN</sequence>
<comment type="caution">
    <text evidence="2">The sequence shown here is derived from an EMBL/GenBank/DDBJ whole genome shotgun (WGS) entry which is preliminary data.</text>
</comment>